<feature type="compositionally biased region" description="Polar residues" evidence="5">
    <location>
        <begin position="158"/>
        <end position="180"/>
    </location>
</feature>
<feature type="domain" description="SUN" evidence="6">
    <location>
        <begin position="507"/>
        <end position="682"/>
    </location>
</feature>
<keyword evidence="3" id="KW-1133">Transmembrane helix</keyword>
<dbReference type="PROSITE" id="PS51469">
    <property type="entry name" value="SUN"/>
    <property type="match status" value="1"/>
</dbReference>
<comment type="caution">
    <text evidence="7">The sequence shown here is derived from an EMBL/GenBank/DDBJ whole genome shotgun (WGS) entry which is preliminary data.</text>
</comment>
<organism evidence="7 8">
    <name type="scientific">Clohesyomyces aquaticus</name>
    <dbReference type="NCBI Taxonomy" id="1231657"/>
    <lineage>
        <taxon>Eukaryota</taxon>
        <taxon>Fungi</taxon>
        <taxon>Dikarya</taxon>
        <taxon>Ascomycota</taxon>
        <taxon>Pezizomycotina</taxon>
        <taxon>Dothideomycetes</taxon>
        <taxon>Pleosporomycetidae</taxon>
        <taxon>Pleosporales</taxon>
        <taxon>Lindgomycetaceae</taxon>
        <taxon>Clohesyomyces</taxon>
    </lineage>
</organism>
<reference evidence="7 8" key="1">
    <citation type="submission" date="2016-07" db="EMBL/GenBank/DDBJ databases">
        <title>Pervasive Adenine N6-methylation of Active Genes in Fungi.</title>
        <authorList>
            <consortium name="DOE Joint Genome Institute"/>
            <person name="Mondo S.J."/>
            <person name="Dannebaum R.O."/>
            <person name="Kuo R.C."/>
            <person name="Labutti K."/>
            <person name="Haridas S."/>
            <person name="Kuo A."/>
            <person name="Salamov A."/>
            <person name="Ahrendt S.R."/>
            <person name="Lipzen A."/>
            <person name="Sullivan W."/>
            <person name="Andreopoulos W.B."/>
            <person name="Clum A."/>
            <person name="Lindquist E."/>
            <person name="Daum C."/>
            <person name="Ramamoorthy G.K."/>
            <person name="Gryganskyi A."/>
            <person name="Culley D."/>
            <person name="Magnuson J.K."/>
            <person name="James T.Y."/>
            <person name="O'Malley M.A."/>
            <person name="Stajich J.E."/>
            <person name="Spatafora J.W."/>
            <person name="Visel A."/>
            <person name="Grigoriev I.V."/>
        </authorList>
    </citation>
    <scope>NUCLEOTIDE SEQUENCE [LARGE SCALE GENOMIC DNA]</scope>
    <source>
        <strain evidence="7 8">CBS 115471</strain>
    </source>
</reference>
<name>A0A1Y1ZHE9_9PLEO</name>
<evidence type="ECO:0000313" key="8">
    <source>
        <dbReference type="Proteomes" id="UP000193144"/>
    </source>
</evidence>
<evidence type="ECO:0000313" key="7">
    <source>
        <dbReference type="EMBL" id="ORY09688.1"/>
    </source>
</evidence>
<accession>A0A1Y1ZHE9</accession>
<dbReference type="PANTHER" id="PTHR12911">
    <property type="entry name" value="SAD1/UNC-84-LIKE PROTEIN-RELATED"/>
    <property type="match status" value="1"/>
</dbReference>
<dbReference type="GO" id="GO:0043495">
    <property type="term" value="F:protein-membrane adaptor activity"/>
    <property type="evidence" value="ECO:0007669"/>
    <property type="project" value="TreeGrafter"/>
</dbReference>
<keyword evidence="2" id="KW-0812">Transmembrane</keyword>
<dbReference type="Gene3D" id="2.60.120.260">
    <property type="entry name" value="Galactose-binding domain-like"/>
    <property type="match status" value="1"/>
</dbReference>
<comment type="subcellular location">
    <subcellularLocation>
        <location evidence="1">Membrane</location>
    </subcellularLocation>
</comment>
<evidence type="ECO:0000256" key="5">
    <source>
        <dbReference type="SAM" id="MobiDB-lite"/>
    </source>
</evidence>
<keyword evidence="8" id="KW-1185">Reference proteome</keyword>
<dbReference type="PANTHER" id="PTHR12911:SF8">
    <property type="entry name" value="KLAROID PROTEIN-RELATED"/>
    <property type="match status" value="1"/>
</dbReference>
<dbReference type="EMBL" id="MCFA01000083">
    <property type="protein sequence ID" value="ORY09688.1"/>
    <property type="molecule type" value="Genomic_DNA"/>
</dbReference>
<keyword evidence="4" id="KW-0472">Membrane</keyword>
<dbReference type="STRING" id="1231657.A0A1Y1ZHE9"/>
<gene>
    <name evidence="7" type="ORF">BCR34DRAFT_368003</name>
</gene>
<feature type="compositionally biased region" description="Low complexity" evidence="5">
    <location>
        <begin position="96"/>
        <end position="113"/>
    </location>
</feature>
<sequence length="682" mass="74168">MSQFAPTPLRRSARISVTRSVGEGASVAETTATQNRSAVRRKGPLPKVQAQQSHAYGAAGRMATAQELLVPDTGFAQAFAAQRDNAVARDEERSSVHGSSPVSSRSSSPIVVRQAARDFSRGYSASQSARAPPARVASQSPSVASNEDFEEDERRSHNVTPSVNSEARGSPTPSHVDTSKSFGMVHEAGMTAAEAARAAQIAQIAQANRATQAARLNGNIRSVTQSQSQQPIRPHVQSANVQDADEDDTPPEHFTLKKLLYVIGGLIFAFLVVGPIASSIKNSDTSSVGLLGALNARIAYTWDGLANYIIPQVVDPTNPHVTYGYDLSRRVTNIETSLTDIDGTLNRFGKYLPDAIVLRRKANGDLEIPDEFWRALESKLKSEGLGKPTVTGDVNWIDFLNKNQAKITQIIQSELENHTTPSSLEIIQRKEFLDLLHQEYVKISDRVDRKIAEASKTLSKEAKTVAQQVASKAFIDQVRIDSLAYTNLVANAELSLRKVNFFSPGLGARVDPYKTSSTFADPSTLRSKAIQRLFSLQSRRPPVSALEKWDEPGECWCAAPSDGKTGLAQLAVNLGQKMVPRQVTVEHLPKEASLDFSTAPKEMELWVETNELVEDLGCSVAPSGWACLGKFAYNIHGSNHIQTFNLDVDLAAPVAKTMVRVGSTWGAPHPCLYRLRLHGDNA</sequence>
<feature type="compositionally biased region" description="Basic and acidic residues" evidence="5">
    <location>
        <begin position="86"/>
        <end position="95"/>
    </location>
</feature>
<feature type="region of interest" description="Disordered" evidence="5">
    <location>
        <begin position="1"/>
        <end position="58"/>
    </location>
</feature>
<evidence type="ECO:0000259" key="6">
    <source>
        <dbReference type="PROSITE" id="PS51469"/>
    </source>
</evidence>
<feature type="region of interest" description="Disordered" evidence="5">
    <location>
        <begin position="86"/>
        <end position="180"/>
    </location>
</feature>
<dbReference type="OrthoDB" id="342281at2759"/>
<dbReference type="Pfam" id="PF07738">
    <property type="entry name" value="Sad1_UNC"/>
    <property type="match status" value="1"/>
</dbReference>
<evidence type="ECO:0000256" key="4">
    <source>
        <dbReference type="ARBA" id="ARBA00023136"/>
    </source>
</evidence>
<dbReference type="AlphaFoldDB" id="A0A1Y1ZHE9"/>
<dbReference type="GO" id="GO:0034993">
    <property type="term" value="C:meiotic nuclear membrane microtubule tethering complex"/>
    <property type="evidence" value="ECO:0007669"/>
    <property type="project" value="TreeGrafter"/>
</dbReference>
<evidence type="ECO:0000256" key="1">
    <source>
        <dbReference type="ARBA" id="ARBA00004370"/>
    </source>
</evidence>
<proteinExistence type="predicted"/>
<feature type="compositionally biased region" description="Polar residues" evidence="5">
    <location>
        <begin position="28"/>
        <end position="37"/>
    </location>
</feature>
<dbReference type="Proteomes" id="UP000193144">
    <property type="component" value="Unassembled WGS sequence"/>
</dbReference>
<protein>
    <submittedName>
        <fullName evidence="7">UNC-like C-terminal-domain-containing protein</fullName>
    </submittedName>
</protein>
<feature type="compositionally biased region" description="Low complexity" evidence="5">
    <location>
        <begin position="124"/>
        <end position="145"/>
    </location>
</feature>
<dbReference type="InterPro" id="IPR012919">
    <property type="entry name" value="SUN_dom"/>
</dbReference>
<dbReference type="InterPro" id="IPR045119">
    <property type="entry name" value="SUN1-5"/>
</dbReference>
<evidence type="ECO:0000256" key="3">
    <source>
        <dbReference type="ARBA" id="ARBA00022989"/>
    </source>
</evidence>
<evidence type="ECO:0000256" key="2">
    <source>
        <dbReference type="ARBA" id="ARBA00022692"/>
    </source>
</evidence>